<feature type="transmembrane region" description="Helical" evidence="2">
    <location>
        <begin position="286"/>
        <end position="307"/>
    </location>
</feature>
<evidence type="ECO:0000313" key="4">
    <source>
        <dbReference type="Proteomes" id="UP000051298"/>
    </source>
</evidence>
<reference evidence="3 4" key="1">
    <citation type="submission" date="2015-09" db="EMBL/GenBank/DDBJ databases">
        <authorList>
            <consortium name="Swine Surveillance"/>
        </authorList>
    </citation>
    <scope>NUCLEOTIDE SEQUENCE [LARGE SCALE GENOMIC DNA]</scope>
    <source>
        <strain evidence="3 4">CECT 5294</strain>
    </source>
</reference>
<name>A0A0P1F3I6_9RHOB</name>
<gene>
    <name evidence="3" type="ORF">THS5294_03443</name>
</gene>
<dbReference type="AlphaFoldDB" id="A0A0P1F3I6"/>
<feature type="region of interest" description="Disordered" evidence="1">
    <location>
        <begin position="588"/>
        <end position="626"/>
    </location>
</feature>
<proteinExistence type="predicted"/>
<dbReference type="EMBL" id="CYRX01000033">
    <property type="protein sequence ID" value="CUH62129.1"/>
    <property type="molecule type" value="Genomic_DNA"/>
</dbReference>
<evidence type="ECO:0008006" key="5">
    <source>
        <dbReference type="Google" id="ProtNLM"/>
    </source>
</evidence>
<keyword evidence="2" id="KW-0472">Membrane</keyword>
<protein>
    <recommendedName>
        <fullName evidence="5">Type IV pilus biogenesis</fullName>
    </recommendedName>
</protein>
<dbReference type="STRING" id="266809.PM03_02580"/>
<feature type="region of interest" description="Disordered" evidence="1">
    <location>
        <begin position="345"/>
        <end position="365"/>
    </location>
</feature>
<dbReference type="SUPFAM" id="SSF53067">
    <property type="entry name" value="Actin-like ATPase domain"/>
    <property type="match status" value="1"/>
</dbReference>
<dbReference type="Proteomes" id="UP000051298">
    <property type="component" value="Unassembled WGS sequence"/>
</dbReference>
<feature type="compositionally biased region" description="Pro residues" evidence="1">
    <location>
        <begin position="491"/>
        <end position="504"/>
    </location>
</feature>
<keyword evidence="2" id="KW-1133">Transmembrane helix</keyword>
<evidence type="ECO:0000256" key="2">
    <source>
        <dbReference type="SAM" id="Phobius"/>
    </source>
</evidence>
<feature type="region of interest" description="Disordered" evidence="1">
    <location>
        <begin position="487"/>
        <end position="567"/>
    </location>
</feature>
<sequence>MPQLSFRKSFAHAYPRVKLTKARVPFIRYGANPPRVWTQSDMQPTSALAFSYQDITLFARRPGNRWLSLGVVKLSDPDLQGALSDLRGEAIADSGAAFTTLLILPQDQVLYTDVTVSTDAAARAEIAEQLEGLTPYSVADLVFDWSGSGTVRRVAAVARDTLREAEGFAVEHGFNPVALSAHVPAGKFDGQPNFGPCAGANELLGGAVLEPETGPFRITKAPLPPAAKPSAPPETTATFTSQRVNPDAVAARLSQLATRVPPPPDDTPLPGADLSLPVPPPARNRLGIWLTLGLLAAFLIVGAIALVTARPGPQAVEDDTAYNLLPETNTPEGGSFTDLALAPLPDELAPEPEPSETNGFEPATLPSEDDVIAQEQEAEAPMPLPTPLQIVEIYAASGVWIGTPDAPEPAPEDVLLSLYQTTLDDPIAHADAVALPKSSDQIEPTLPRRYLPPPPPGSTFTVDARGLVAPTAEGIVTPDGVRVIAGAPPVEVLPPPRPTSPDTPSPDADAAPEAAQRAFLAKIQPTPRPANSADAVERSENNGLTLAELRRPEPTPRPKSLQVQAEEEARLSASVAAAAAQAAQQASLASPGSATGGQRATNPGAIARTGTTPEPPLRTTPQSDSPLAIARSAAPRTRPADADQRVAAIAQRATAQATNTASVAAVAPRPQAPTTTRTLPTGSSVARAATQANAISLRAVSLIGVFGKPSSPKALVRLRNGRTVRVGVGDRVDSGRVTSIAPGRLTYRKGSRDLVLEMPRI</sequence>
<dbReference type="eggNOG" id="ENOG502Z7MY">
    <property type="taxonomic scope" value="Bacteria"/>
</dbReference>
<keyword evidence="2" id="KW-0812">Transmembrane</keyword>
<evidence type="ECO:0000313" key="3">
    <source>
        <dbReference type="EMBL" id="CUH62129.1"/>
    </source>
</evidence>
<organism evidence="3 4">
    <name type="scientific">Thalassobacter stenotrophicus</name>
    <dbReference type="NCBI Taxonomy" id="266809"/>
    <lineage>
        <taxon>Bacteria</taxon>
        <taxon>Pseudomonadati</taxon>
        <taxon>Pseudomonadota</taxon>
        <taxon>Alphaproteobacteria</taxon>
        <taxon>Rhodobacterales</taxon>
        <taxon>Roseobacteraceae</taxon>
        <taxon>Thalassobacter</taxon>
    </lineage>
</organism>
<accession>A0A0P1F3I6</accession>
<evidence type="ECO:0000256" key="1">
    <source>
        <dbReference type="SAM" id="MobiDB-lite"/>
    </source>
</evidence>
<dbReference type="InterPro" id="IPR043129">
    <property type="entry name" value="ATPase_NBD"/>
</dbReference>
<feature type="compositionally biased region" description="Low complexity" evidence="1">
    <location>
        <begin position="505"/>
        <end position="518"/>
    </location>
</feature>